<dbReference type="InterPro" id="IPR043502">
    <property type="entry name" value="DNA/RNA_pol_sf"/>
</dbReference>
<dbReference type="OrthoDB" id="3262920at2759"/>
<dbReference type="Gene3D" id="3.10.10.10">
    <property type="entry name" value="HIV Type 1 Reverse Transcriptase, subunit A, domain 1"/>
    <property type="match status" value="1"/>
</dbReference>
<evidence type="ECO:0000313" key="2">
    <source>
        <dbReference type="Proteomes" id="UP000001067"/>
    </source>
</evidence>
<keyword evidence="2" id="KW-1185">Reference proteome</keyword>
<dbReference type="Proteomes" id="UP000001067">
    <property type="component" value="Unassembled WGS sequence"/>
</dbReference>
<protein>
    <submittedName>
        <fullName evidence="1">Uncharacterized protein</fullName>
    </submittedName>
</protein>
<reference evidence="1 2" key="1">
    <citation type="journal article" date="2010" name="Genome Biol.">
        <title>A first genome assembly of the barley fungal pathogen Pyrenophora teres f. teres.</title>
        <authorList>
            <person name="Ellwood S.R."/>
            <person name="Liu Z."/>
            <person name="Syme R.A."/>
            <person name="Lai Z."/>
            <person name="Hane J.K."/>
            <person name="Keiper F."/>
            <person name="Moffat C.S."/>
            <person name="Oliver R.P."/>
            <person name="Friesen T.L."/>
        </authorList>
    </citation>
    <scope>NUCLEOTIDE SEQUENCE [LARGE SCALE GENOMIC DNA]</scope>
    <source>
        <strain evidence="1 2">0-1</strain>
    </source>
</reference>
<organism evidence="2">
    <name type="scientific">Pyrenophora teres f. teres (strain 0-1)</name>
    <name type="common">Barley net blotch fungus</name>
    <name type="synonym">Drechslera teres f. teres</name>
    <dbReference type="NCBI Taxonomy" id="861557"/>
    <lineage>
        <taxon>Eukaryota</taxon>
        <taxon>Fungi</taxon>
        <taxon>Dikarya</taxon>
        <taxon>Ascomycota</taxon>
        <taxon>Pezizomycotina</taxon>
        <taxon>Dothideomycetes</taxon>
        <taxon>Pleosporomycetidae</taxon>
        <taxon>Pleosporales</taxon>
        <taxon>Pleosporineae</taxon>
        <taxon>Pleosporaceae</taxon>
        <taxon>Pyrenophora</taxon>
    </lineage>
</organism>
<feature type="non-terminal residue" evidence="1">
    <location>
        <position position="143"/>
    </location>
</feature>
<name>E3SAG1_PYRTT</name>
<proteinExistence type="predicted"/>
<gene>
    <name evidence="1" type="ORF">PTT_20151</name>
</gene>
<dbReference type="KEGG" id="pte:PTT_20151"/>
<sequence length="143" mass="16166">MAKRQGYTLCMILLRPLEEPGCPRIRRAAADEDFDKFMNGIPETTLEEILTPQLFQEYSSCIPVFDKAAAGKLPEHSEFDHNIELKPDAKIPNHRPRPFSGQQLEAIRLYVEDMENKGFIERCNSPARNSLLIVAKPGGGLRV</sequence>
<dbReference type="HOGENOM" id="CLU_1820473_0_0_1"/>
<dbReference type="AlphaFoldDB" id="E3SAG1"/>
<evidence type="ECO:0000313" key="1">
    <source>
        <dbReference type="EMBL" id="EFQ85038.1"/>
    </source>
</evidence>
<dbReference type="SUPFAM" id="SSF56672">
    <property type="entry name" value="DNA/RNA polymerases"/>
    <property type="match status" value="1"/>
</dbReference>
<dbReference type="EMBL" id="GL538109">
    <property type="protein sequence ID" value="EFQ85038.1"/>
    <property type="molecule type" value="Genomic_DNA"/>
</dbReference>
<accession>E3SAG1</accession>